<dbReference type="Proteomes" id="UP000596660">
    <property type="component" value="Unplaced"/>
</dbReference>
<gene>
    <name evidence="6" type="primary">LOC110702441</name>
</gene>
<dbReference type="OMA" id="LQYWIIS"/>
<organism evidence="6 7">
    <name type="scientific">Chenopodium quinoa</name>
    <name type="common">Quinoa</name>
    <dbReference type="NCBI Taxonomy" id="63459"/>
    <lineage>
        <taxon>Eukaryota</taxon>
        <taxon>Viridiplantae</taxon>
        <taxon>Streptophyta</taxon>
        <taxon>Embryophyta</taxon>
        <taxon>Tracheophyta</taxon>
        <taxon>Spermatophyta</taxon>
        <taxon>Magnoliopsida</taxon>
        <taxon>eudicotyledons</taxon>
        <taxon>Gunneridae</taxon>
        <taxon>Pentapetalae</taxon>
        <taxon>Caryophyllales</taxon>
        <taxon>Chenopodiaceae</taxon>
        <taxon>Chenopodioideae</taxon>
        <taxon>Atripliceae</taxon>
        <taxon>Chenopodium</taxon>
    </lineage>
</organism>
<dbReference type="GeneID" id="110702441"/>
<dbReference type="OrthoDB" id="5835829at2759"/>
<evidence type="ECO:0000313" key="7">
    <source>
        <dbReference type="Proteomes" id="UP000596660"/>
    </source>
</evidence>
<keyword evidence="3 4" id="KW-0808">Transferase</keyword>
<dbReference type="Gene3D" id="3.40.50.2000">
    <property type="entry name" value="Glycogen Phosphorylase B"/>
    <property type="match status" value="2"/>
</dbReference>
<comment type="similarity">
    <text evidence="2 4">Belongs to the UDP-glycosyltransferase family.</text>
</comment>
<dbReference type="Gramene" id="AUR62017216-RA">
    <property type="protein sequence ID" value="AUR62017216-RA:cds"/>
    <property type="gene ID" value="AUR62017216"/>
</dbReference>
<evidence type="ECO:0000313" key="6">
    <source>
        <dbReference type="EnsemblPlants" id="AUR62017216-RA:cds"/>
    </source>
</evidence>
<proteinExistence type="inferred from homology"/>
<dbReference type="AlphaFoldDB" id="A0A803LQI7"/>
<accession>A0A803LQI7</accession>
<protein>
    <recommendedName>
        <fullName evidence="5">Glycosyltransferase</fullName>
        <ecNumber evidence="5">2.4.1.-</ecNumber>
    </recommendedName>
</protein>
<reference evidence="6" key="2">
    <citation type="submission" date="2021-03" db="UniProtKB">
        <authorList>
            <consortium name="EnsemblPlants"/>
        </authorList>
    </citation>
    <scope>IDENTIFICATION</scope>
</reference>
<sequence length="463" mass="52027">MSSSNNNNGKTLHMAMYPWFAFGHLTSFLHLANKLAERGHKVSFFLPTKTQTKLASHNRHPNLITFIPISVPSVHGLPAGAETTNDVSAQARPSLMDAMDLTRPDIDSHLSHLKPDYIFFDFTEWVPSVARKYSIKSIYYYTSYMANMAYCNLQARNLPDKHKYTEADLMSPPPGFPCPVIRMRAQEARTFAYMCQMVFGGGMTLVERKTKCFEECDLIASKTCREIEGAYYDFYENKLIKPFLLVGPMMPEPPTSRLDDYFDGWLNGFGHGTVVYCALGSECVLGKDQFQELVYGLELTGRPFLAALRPPSGCETIEQALPEGYMEKIKGRGIIHSGWVQQQLILQHPSVGCFVTHCGAGSLTEAMLSECQLVLIPQAIDQFVNARMMSLDLKVGVEVDKGEDDGFFTKQAVFEAIEMVMKPESVVGKEVRDNHTKLRNLLSKEGLEDSYIDKFVQSLQDLV</sequence>
<dbReference type="InterPro" id="IPR002213">
    <property type="entry name" value="UDP_glucos_trans"/>
</dbReference>
<dbReference type="CDD" id="cd03784">
    <property type="entry name" value="GT1_Gtf-like"/>
    <property type="match status" value="1"/>
</dbReference>
<evidence type="ECO:0000256" key="4">
    <source>
        <dbReference type="RuleBase" id="RU003718"/>
    </source>
</evidence>
<dbReference type="FunFam" id="3.40.50.2000:FF:000037">
    <property type="entry name" value="Glycosyltransferase"/>
    <property type="match status" value="1"/>
</dbReference>
<evidence type="ECO:0000256" key="2">
    <source>
        <dbReference type="ARBA" id="ARBA00009995"/>
    </source>
</evidence>
<dbReference type="RefSeq" id="XP_021735839.1">
    <property type="nucleotide sequence ID" value="XM_021880147.1"/>
</dbReference>
<evidence type="ECO:0000256" key="1">
    <source>
        <dbReference type="ARBA" id="ARBA00004721"/>
    </source>
</evidence>
<dbReference type="PANTHER" id="PTHR48049:SF34">
    <property type="entry name" value="UDP-GLYCOSYLTRANSFERASE 79B30-LIKE"/>
    <property type="match status" value="1"/>
</dbReference>
<keyword evidence="4" id="KW-0328">Glycosyltransferase</keyword>
<dbReference type="FunFam" id="3.40.50.2000:FF:000087">
    <property type="entry name" value="Glycosyltransferase"/>
    <property type="match status" value="1"/>
</dbReference>
<dbReference type="InterPro" id="IPR035595">
    <property type="entry name" value="UDP_glycos_trans_CS"/>
</dbReference>
<dbReference type="EC" id="2.4.1.-" evidence="5"/>
<comment type="pathway">
    <text evidence="1">Secondary metabolite biosynthesis; terpenoid biosynthesis.</text>
</comment>
<dbReference type="GO" id="GO:0035251">
    <property type="term" value="F:UDP-glucosyltransferase activity"/>
    <property type="evidence" value="ECO:0007669"/>
    <property type="project" value="InterPro"/>
</dbReference>
<dbReference type="KEGG" id="cqi:110702441"/>
<reference evidence="6" key="1">
    <citation type="journal article" date="2017" name="Nature">
        <title>The genome of Chenopodium quinoa.</title>
        <authorList>
            <person name="Jarvis D.E."/>
            <person name="Ho Y.S."/>
            <person name="Lightfoot D.J."/>
            <person name="Schmoeckel S.M."/>
            <person name="Li B."/>
            <person name="Borm T.J.A."/>
            <person name="Ohyanagi H."/>
            <person name="Mineta K."/>
            <person name="Michell C.T."/>
            <person name="Saber N."/>
            <person name="Kharbatia N.M."/>
            <person name="Rupper R.R."/>
            <person name="Sharp A.R."/>
            <person name="Dally N."/>
            <person name="Boughton B.A."/>
            <person name="Woo Y.H."/>
            <person name="Gao G."/>
            <person name="Schijlen E.G.W.M."/>
            <person name="Guo X."/>
            <person name="Momin A.A."/>
            <person name="Negrao S."/>
            <person name="Al-Babili S."/>
            <person name="Gehring C."/>
            <person name="Roessner U."/>
            <person name="Jung C."/>
            <person name="Murphy K."/>
            <person name="Arold S.T."/>
            <person name="Gojobori T."/>
            <person name="van der Linden C.G."/>
            <person name="van Loo E.N."/>
            <person name="Jellen E.N."/>
            <person name="Maughan P.J."/>
            <person name="Tester M."/>
        </authorList>
    </citation>
    <scope>NUCLEOTIDE SEQUENCE [LARGE SCALE GENOMIC DNA]</scope>
    <source>
        <strain evidence="6">cv. PI 614886</strain>
    </source>
</reference>
<name>A0A803LQI7_CHEQI</name>
<evidence type="ECO:0000256" key="3">
    <source>
        <dbReference type="ARBA" id="ARBA00022679"/>
    </source>
</evidence>
<dbReference type="SUPFAM" id="SSF53756">
    <property type="entry name" value="UDP-Glycosyltransferase/glycogen phosphorylase"/>
    <property type="match status" value="1"/>
</dbReference>
<dbReference type="PANTHER" id="PTHR48049">
    <property type="entry name" value="GLYCOSYLTRANSFERASE"/>
    <property type="match status" value="1"/>
</dbReference>
<dbReference type="Pfam" id="PF00201">
    <property type="entry name" value="UDPGT"/>
    <property type="match status" value="1"/>
</dbReference>
<keyword evidence="7" id="KW-1185">Reference proteome</keyword>
<dbReference type="PROSITE" id="PS00375">
    <property type="entry name" value="UDPGT"/>
    <property type="match status" value="1"/>
</dbReference>
<dbReference type="EnsemblPlants" id="AUR62017216-RA">
    <property type="protein sequence ID" value="AUR62017216-RA:cds"/>
    <property type="gene ID" value="AUR62017216"/>
</dbReference>
<evidence type="ECO:0000256" key="5">
    <source>
        <dbReference type="RuleBase" id="RU362057"/>
    </source>
</evidence>
<dbReference type="InterPro" id="IPR050481">
    <property type="entry name" value="UDP-glycosyltransf_plant"/>
</dbReference>